<reference evidence="2 3" key="1">
    <citation type="submission" date="2019-09" db="EMBL/GenBank/DDBJ databases">
        <title>A chromosome-level genome assembly of the Chinese tupelo Nyssa sinensis.</title>
        <authorList>
            <person name="Yang X."/>
            <person name="Kang M."/>
            <person name="Yang Y."/>
            <person name="Xiong H."/>
            <person name="Wang M."/>
            <person name="Zhang Z."/>
            <person name="Wang Z."/>
            <person name="Wu H."/>
            <person name="Ma T."/>
            <person name="Liu J."/>
            <person name="Xi Z."/>
        </authorList>
    </citation>
    <scope>NUCLEOTIDE SEQUENCE [LARGE SCALE GENOMIC DNA]</scope>
    <source>
        <strain evidence="2">J267</strain>
        <tissue evidence="2">Leaf</tissue>
    </source>
</reference>
<dbReference type="AlphaFoldDB" id="A0A5J5C163"/>
<dbReference type="Proteomes" id="UP000325577">
    <property type="component" value="Linkage Group LG0"/>
</dbReference>
<feature type="compositionally biased region" description="Basic and acidic residues" evidence="1">
    <location>
        <begin position="19"/>
        <end position="39"/>
    </location>
</feature>
<feature type="region of interest" description="Disordered" evidence="1">
    <location>
        <begin position="1"/>
        <end position="39"/>
    </location>
</feature>
<accession>A0A5J5C163</accession>
<name>A0A5J5C163_9ASTE</name>
<keyword evidence="3" id="KW-1185">Reference proteome</keyword>
<evidence type="ECO:0000256" key="1">
    <source>
        <dbReference type="SAM" id="MobiDB-lite"/>
    </source>
</evidence>
<evidence type="ECO:0000313" key="2">
    <source>
        <dbReference type="EMBL" id="KAA8548646.1"/>
    </source>
</evidence>
<feature type="compositionally biased region" description="Polar residues" evidence="1">
    <location>
        <begin position="1"/>
        <end position="10"/>
    </location>
</feature>
<organism evidence="2 3">
    <name type="scientific">Nyssa sinensis</name>
    <dbReference type="NCBI Taxonomy" id="561372"/>
    <lineage>
        <taxon>Eukaryota</taxon>
        <taxon>Viridiplantae</taxon>
        <taxon>Streptophyta</taxon>
        <taxon>Embryophyta</taxon>
        <taxon>Tracheophyta</taxon>
        <taxon>Spermatophyta</taxon>
        <taxon>Magnoliopsida</taxon>
        <taxon>eudicotyledons</taxon>
        <taxon>Gunneridae</taxon>
        <taxon>Pentapetalae</taxon>
        <taxon>asterids</taxon>
        <taxon>Cornales</taxon>
        <taxon>Nyssaceae</taxon>
        <taxon>Nyssa</taxon>
    </lineage>
</organism>
<proteinExistence type="predicted"/>
<protein>
    <submittedName>
        <fullName evidence="2">Uncharacterized protein</fullName>
    </submittedName>
</protein>
<evidence type="ECO:0000313" key="3">
    <source>
        <dbReference type="Proteomes" id="UP000325577"/>
    </source>
</evidence>
<sequence>MATPPVTSVLDSGGASGDSKMELERPGEEKKKRWEAKDGGEVGRGVGIGLVGRREEAFGGRGSERFGGRVKKVTHEGSVLRLKT</sequence>
<dbReference type="EMBL" id="CM018031">
    <property type="protein sequence ID" value="KAA8548646.1"/>
    <property type="molecule type" value="Genomic_DNA"/>
</dbReference>
<gene>
    <name evidence="2" type="ORF">F0562_000330</name>
</gene>